<dbReference type="PRINTS" id="PR00080">
    <property type="entry name" value="SDRFAMILY"/>
</dbReference>
<dbReference type="SUPFAM" id="SSF51735">
    <property type="entry name" value="NAD(P)-binding Rossmann-fold domains"/>
    <property type="match status" value="1"/>
</dbReference>
<dbReference type="FunFam" id="3.40.50.720:FF:000084">
    <property type="entry name" value="Short-chain dehydrogenase reductase"/>
    <property type="match status" value="1"/>
</dbReference>
<dbReference type="PANTHER" id="PTHR43975">
    <property type="entry name" value="ZGC:101858"/>
    <property type="match status" value="1"/>
</dbReference>
<name>A0A921ZH08_MANSE</name>
<organism evidence="1 2">
    <name type="scientific">Manduca sexta</name>
    <name type="common">Tobacco hawkmoth</name>
    <name type="synonym">Tobacco hornworm</name>
    <dbReference type="NCBI Taxonomy" id="7130"/>
    <lineage>
        <taxon>Eukaryota</taxon>
        <taxon>Metazoa</taxon>
        <taxon>Ecdysozoa</taxon>
        <taxon>Arthropoda</taxon>
        <taxon>Hexapoda</taxon>
        <taxon>Insecta</taxon>
        <taxon>Pterygota</taxon>
        <taxon>Neoptera</taxon>
        <taxon>Endopterygota</taxon>
        <taxon>Lepidoptera</taxon>
        <taxon>Glossata</taxon>
        <taxon>Ditrysia</taxon>
        <taxon>Bombycoidea</taxon>
        <taxon>Sphingidae</taxon>
        <taxon>Sphinginae</taxon>
        <taxon>Sphingini</taxon>
        <taxon>Manduca</taxon>
    </lineage>
</organism>
<dbReference type="EMBL" id="JH668559">
    <property type="protein sequence ID" value="KAG6457873.1"/>
    <property type="molecule type" value="Genomic_DNA"/>
</dbReference>
<evidence type="ECO:0000313" key="1">
    <source>
        <dbReference type="EMBL" id="KAG6457873.1"/>
    </source>
</evidence>
<dbReference type="Gene3D" id="3.40.50.720">
    <property type="entry name" value="NAD(P)-binding Rossmann-like Domain"/>
    <property type="match status" value="1"/>
</dbReference>
<dbReference type="PANTHER" id="PTHR43975:SF2">
    <property type="entry name" value="EG:BACR7A4.14 PROTEIN-RELATED"/>
    <property type="match status" value="1"/>
</dbReference>
<sequence>MSFKNKVVLVTGGSSGIGAATAELFSKNGADVVIVGRNESKLRIVADRCSTLGCTPLTITADVSKEQDLTIIIEKTIEKYQQLDVLVNNAGIACITDLVDGDFLSKFDEVMSTNFRSAVVLTKLAIPHLIKTKGNIINMSSVMSTRFKKSQLAYGTSKAALDYFTKASATELAQFGVRVNCINPGYTRTDIMTTIGMPISTWDVLAPTTALGKVSEPEEIADMILYLASNKARSITGTSIIIDNGSSIVFR</sequence>
<dbReference type="Pfam" id="PF13561">
    <property type="entry name" value="adh_short_C2"/>
    <property type="match status" value="1"/>
</dbReference>
<dbReference type="InterPro" id="IPR036291">
    <property type="entry name" value="NAD(P)-bd_dom_sf"/>
</dbReference>
<dbReference type="InterPro" id="IPR002347">
    <property type="entry name" value="SDR_fam"/>
</dbReference>
<dbReference type="Proteomes" id="UP000791440">
    <property type="component" value="Unassembled WGS sequence"/>
</dbReference>
<dbReference type="AlphaFoldDB" id="A0A921ZH08"/>
<reference evidence="1" key="1">
    <citation type="journal article" date="2016" name="Insect Biochem. Mol. Biol.">
        <title>Multifaceted biological insights from a draft genome sequence of the tobacco hornworm moth, Manduca sexta.</title>
        <authorList>
            <person name="Kanost M.R."/>
            <person name="Arrese E.L."/>
            <person name="Cao X."/>
            <person name="Chen Y.R."/>
            <person name="Chellapilla S."/>
            <person name="Goldsmith M.R."/>
            <person name="Grosse-Wilde E."/>
            <person name="Heckel D.G."/>
            <person name="Herndon N."/>
            <person name="Jiang H."/>
            <person name="Papanicolaou A."/>
            <person name="Qu J."/>
            <person name="Soulages J.L."/>
            <person name="Vogel H."/>
            <person name="Walters J."/>
            <person name="Waterhouse R.M."/>
            <person name="Ahn S.J."/>
            <person name="Almeida F.C."/>
            <person name="An C."/>
            <person name="Aqrawi P."/>
            <person name="Bretschneider A."/>
            <person name="Bryant W.B."/>
            <person name="Bucks S."/>
            <person name="Chao H."/>
            <person name="Chevignon G."/>
            <person name="Christen J.M."/>
            <person name="Clarke D.F."/>
            <person name="Dittmer N.T."/>
            <person name="Ferguson L.C.F."/>
            <person name="Garavelou S."/>
            <person name="Gordon K.H.J."/>
            <person name="Gunaratna R.T."/>
            <person name="Han Y."/>
            <person name="Hauser F."/>
            <person name="He Y."/>
            <person name="Heidel-Fischer H."/>
            <person name="Hirsh A."/>
            <person name="Hu Y."/>
            <person name="Jiang H."/>
            <person name="Kalra D."/>
            <person name="Klinner C."/>
            <person name="Konig C."/>
            <person name="Kovar C."/>
            <person name="Kroll A.R."/>
            <person name="Kuwar S.S."/>
            <person name="Lee S.L."/>
            <person name="Lehman R."/>
            <person name="Li K."/>
            <person name="Li Z."/>
            <person name="Liang H."/>
            <person name="Lovelace S."/>
            <person name="Lu Z."/>
            <person name="Mansfield J.H."/>
            <person name="McCulloch K.J."/>
            <person name="Mathew T."/>
            <person name="Morton B."/>
            <person name="Muzny D.M."/>
            <person name="Neunemann D."/>
            <person name="Ongeri F."/>
            <person name="Pauchet Y."/>
            <person name="Pu L.L."/>
            <person name="Pyrousis I."/>
            <person name="Rao X.J."/>
            <person name="Redding A."/>
            <person name="Roesel C."/>
            <person name="Sanchez-Gracia A."/>
            <person name="Schaack S."/>
            <person name="Shukla A."/>
            <person name="Tetreau G."/>
            <person name="Wang Y."/>
            <person name="Xiong G.H."/>
            <person name="Traut W."/>
            <person name="Walsh T.K."/>
            <person name="Worley K.C."/>
            <person name="Wu D."/>
            <person name="Wu W."/>
            <person name="Wu Y.Q."/>
            <person name="Zhang X."/>
            <person name="Zou Z."/>
            <person name="Zucker H."/>
            <person name="Briscoe A.D."/>
            <person name="Burmester T."/>
            <person name="Clem R.J."/>
            <person name="Feyereisen R."/>
            <person name="Grimmelikhuijzen C.J.P."/>
            <person name="Hamodrakas S.J."/>
            <person name="Hansson B.S."/>
            <person name="Huguet E."/>
            <person name="Jermiin L.S."/>
            <person name="Lan Q."/>
            <person name="Lehman H.K."/>
            <person name="Lorenzen M."/>
            <person name="Merzendorfer H."/>
            <person name="Michalopoulos I."/>
            <person name="Morton D.B."/>
            <person name="Muthukrishnan S."/>
            <person name="Oakeshott J.G."/>
            <person name="Palmer W."/>
            <person name="Park Y."/>
            <person name="Passarelli A.L."/>
            <person name="Rozas J."/>
            <person name="Schwartz L.M."/>
            <person name="Smith W."/>
            <person name="Southgate A."/>
            <person name="Vilcinskas A."/>
            <person name="Vogt R."/>
            <person name="Wang P."/>
            <person name="Werren J."/>
            <person name="Yu X.Q."/>
            <person name="Zhou J.J."/>
            <person name="Brown S.J."/>
            <person name="Scherer S.E."/>
            <person name="Richards S."/>
            <person name="Blissard G.W."/>
        </authorList>
    </citation>
    <scope>NUCLEOTIDE SEQUENCE</scope>
</reference>
<dbReference type="PRINTS" id="PR00081">
    <property type="entry name" value="GDHRDH"/>
</dbReference>
<evidence type="ECO:0000313" key="2">
    <source>
        <dbReference type="Proteomes" id="UP000791440"/>
    </source>
</evidence>
<accession>A0A921ZH08</accession>
<comment type="caution">
    <text evidence="1">The sequence shown here is derived from an EMBL/GenBank/DDBJ whole genome shotgun (WGS) entry which is preliminary data.</text>
</comment>
<keyword evidence="2" id="KW-1185">Reference proteome</keyword>
<proteinExistence type="predicted"/>
<gene>
    <name evidence="1" type="ORF">O3G_MSEX010525</name>
</gene>
<protein>
    <submittedName>
        <fullName evidence="1">Uncharacterized protein</fullName>
    </submittedName>
</protein>
<reference evidence="1" key="2">
    <citation type="submission" date="2020-12" db="EMBL/GenBank/DDBJ databases">
        <authorList>
            <person name="Kanost M."/>
        </authorList>
    </citation>
    <scope>NUCLEOTIDE SEQUENCE</scope>
</reference>